<dbReference type="AlphaFoldDB" id="U3AB26"/>
<dbReference type="RefSeq" id="WP_021779834.1">
    <property type="nucleotide sequence ID" value="NZ_BATA01000011.1"/>
</dbReference>
<keyword evidence="3" id="KW-1185">Reference proteome</keyword>
<dbReference type="SUPFAM" id="SSF56281">
    <property type="entry name" value="Metallo-hydrolase/oxidoreductase"/>
    <property type="match status" value="1"/>
</dbReference>
<feature type="domain" description="Metallo-beta-lactamase" evidence="1">
    <location>
        <begin position="21"/>
        <end position="169"/>
    </location>
</feature>
<evidence type="ECO:0000313" key="3">
    <source>
        <dbReference type="Proteomes" id="UP000016986"/>
    </source>
</evidence>
<protein>
    <submittedName>
        <fullName evidence="2">Zn-dependent hydrolases, including glyoxylases</fullName>
    </submittedName>
</protein>
<dbReference type="InterPro" id="IPR001279">
    <property type="entry name" value="Metallo-B-lactamas"/>
</dbReference>
<accession>U3AB26</accession>
<dbReference type="InterPro" id="IPR050662">
    <property type="entry name" value="Sec-metab_biosynth-thioest"/>
</dbReference>
<name>U3AB26_9EURY</name>
<dbReference type="Pfam" id="PF00753">
    <property type="entry name" value="Lactamase_B"/>
    <property type="match status" value="1"/>
</dbReference>
<dbReference type="PANTHER" id="PTHR23131:SF0">
    <property type="entry name" value="ENDORIBONUCLEASE LACTB2"/>
    <property type="match status" value="1"/>
</dbReference>
<dbReference type="eggNOG" id="arCOG00498">
    <property type="taxonomic scope" value="Archaea"/>
</dbReference>
<dbReference type="Proteomes" id="UP000016986">
    <property type="component" value="Unassembled WGS sequence"/>
</dbReference>
<dbReference type="GO" id="GO:0016787">
    <property type="term" value="F:hydrolase activity"/>
    <property type="evidence" value="ECO:0007669"/>
    <property type="project" value="UniProtKB-KW"/>
</dbReference>
<dbReference type="PANTHER" id="PTHR23131">
    <property type="entry name" value="ENDORIBONUCLEASE LACTB2"/>
    <property type="match status" value="1"/>
</dbReference>
<dbReference type="Gene3D" id="1.10.10.10">
    <property type="entry name" value="Winged helix-like DNA-binding domain superfamily/Winged helix DNA-binding domain"/>
    <property type="match status" value="1"/>
</dbReference>
<organism evidence="2 3">
    <name type="scientific">Halarchaeum acidiphilum MH1-52-1</name>
    <dbReference type="NCBI Taxonomy" id="1261545"/>
    <lineage>
        <taxon>Archaea</taxon>
        <taxon>Methanobacteriati</taxon>
        <taxon>Methanobacteriota</taxon>
        <taxon>Stenosarchaea group</taxon>
        <taxon>Halobacteria</taxon>
        <taxon>Halobacteriales</taxon>
        <taxon>Halobacteriaceae</taxon>
    </lineage>
</organism>
<dbReference type="InterPro" id="IPR036866">
    <property type="entry name" value="RibonucZ/Hydroxyglut_hydro"/>
</dbReference>
<reference evidence="2 3" key="1">
    <citation type="submission" date="2013-09" db="EMBL/GenBank/DDBJ databases">
        <title>Whole genome sequencing of Halarchaeum acidiphilum strain MH1-52-1.</title>
        <authorList>
            <person name="Shimane Y."/>
            <person name="Minegishi H."/>
            <person name="Nishi S."/>
            <person name="Echigo A."/>
            <person name="Shuto A."/>
            <person name="Konishi M."/>
            <person name="Ito T."/>
            <person name="Ohkuma M."/>
            <person name="Ohta Y."/>
            <person name="Nagano Y."/>
            <person name="Tsubouchi T."/>
            <person name="Mori K."/>
            <person name="Usui K."/>
            <person name="Kamekura M."/>
            <person name="Usami R."/>
            <person name="Takaki Y."/>
            <person name="Hatada Y."/>
        </authorList>
    </citation>
    <scope>NUCLEOTIDE SEQUENCE [LARGE SCALE GENOMIC DNA]</scope>
    <source>
        <strain evidence="2 3">JCM 16109</strain>
    </source>
</reference>
<dbReference type="Gene3D" id="3.60.15.10">
    <property type="entry name" value="Ribonuclease Z/Hydroxyacylglutathione hydrolase-like"/>
    <property type="match status" value="1"/>
</dbReference>
<dbReference type="EMBL" id="BATA01000011">
    <property type="protein sequence ID" value="GAD51968.1"/>
    <property type="molecule type" value="Genomic_DNA"/>
</dbReference>
<sequence>MSGSGIERVSIPVDPPAPTGRTNAYVVDGVLVDPGARHDRLDALVDGVAHVVATHAHPDHVGALAHYADASDATVWAHASFVERFVDATGVTPDRTYRDGDSVESLDVVATPGHAPDHVAFARGDDYLVGDCCRAGGSVAIGPDGDMRAYLTGLRRLSVRDPARLHPGHGGPIGRPRERLAGVIAHRRERERRVLAAVEGGARTIDGVLDAAYDAALGEYRDLAVATVRAHLEKLDTEGRVTVTRADGEVVGAKPRA</sequence>
<evidence type="ECO:0000259" key="1">
    <source>
        <dbReference type="SMART" id="SM00849"/>
    </source>
</evidence>
<proteinExistence type="predicted"/>
<comment type="caution">
    <text evidence="2">The sequence shown here is derived from an EMBL/GenBank/DDBJ whole genome shotgun (WGS) entry which is preliminary data.</text>
</comment>
<dbReference type="SMART" id="SM00849">
    <property type="entry name" value="Lactamase_B"/>
    <property type="match status" value="1"/>
</dbReference>
<gene>
    <name evidence="2" type="ORF">MBEHAL_0728</name>
</gene>
<evidence type="ECO:0000313" key="2">
    <source>
        <dbReference type="EMBL" id="GAD51968.1"/>
    </source>
</evidence>
<keyword evidence="2" id="KW-0378">Hydrolase</keyword>
<dbReference type="InterPro" id="IPR036388">
    <property type="entry name" value="WH-like_DNA-bd_sf"/>
</dbReference>